<keyword evidence="1" id="KW-0812">Transmembrane</keyword>
<protein>
    <submittedName>
        <fullName evidence="2">Uncharacterized protein</fullName>
    </submittedName>
</protein>
<evidence type="ECO:0000313" key="2">
    <source>
        <dbReference type="EMBL" id="KER07126.1"/>
    </source>
</evidence>
<dbReference type="AlphaFoldDB" id="A0A081S873"/>
<evidence type="ECO:0000256" key="1">
    <source>
        <dbReference type="SAM" id="Phobius"/>
    </source>
</evidence>
<dbReference type="Proteomes" id="UP000028027">
    <property type="component" value="Unassembled WGS sequence"/>
</dbReference>
<feature type="transmembrane region" description="Helical" evidence="1">
    <location>
        <begin position="7"/>
        <end position="28"/>
    </location>
</feature>
<evidence type="ECO:0000313" key="3">
    <source>
        <dbReference type="Proteomes" id="UP000028027"/>
    </source>
</evidence>
<comment type="caution">
    <text evidence="2">The sequence shown here is derived from an EMBL/GenBank/DDBJ whole genome shotgun (WGS) entry which is preliminary data.</text>
</comment>
<proteinExistence type="predicted"/>
<keyword evidence="1" id="KW-1133">Transmembrane helix</keyword>
<dbReference type="EMBL" id="JNVL01000001">
    <property type="protein sequence ID" value="KER07126.1"/>
    <property type="molecule type" value="Genomic_DNA"/>
</dbReference>
<name>A0A081S873_9ARCH</name>
<keyword evidence="3" id="KW-1185">Reference proteome</keyword>
<accession>A0A081S873</accession>
<reference evidence="2 3" key="1">
    <citation type="submission" date="2014-06" db="EMBL/GenBank/DDBJ databases">
        <authorList>
            <person name="Ngugi D.K."/>
            <person name="Blom J."/>
            <person name="Alam I."/>
            <person name="Rashid M."/>
            <person name="Ba Alawi W."/>
            <person name="Zhang G."/>
            <person name="Hikmawan T."/>
            <person name="Guan Y."/>
            <person name="Antunes A."/>
            <person name="Siam R."/>
            <person name="Eldorry H."/>
            <person name="Bajic V."/>
            <person name="Stingl U."/>
        </authorList>
    </citation>
    <scope>NUCLEOTIDE SEQUENCE [LARGE SCALE GENOMIC DNA]</scope>
    <source>
        <strain evidence="2">SCGC AAA799-E16</strain>
    </source>
</reference>
<organism evidence="2 3">
    <name type="scientific">Marine Group I thaumarchaeote SCGC AAA799-E16</name>
    <dbReference type="NCBI Taxonomy" id="1502292"/>
    <lineage>
        <taxon>Archaea</taxon>
        <taxon>Nitrososphaerota</taxon>
        <taxon>Marine Group I</taxon>
    </lineage>
</organism>
<sequence length="29" mass="3318">MIEEKKKFSWIPGAIIIGFLVLVAVLFVR</sequence>
<gene>
    <name evidence="2" type="ORF">AAA799E16_00066</name>
</gene>
<keyword evidence="1" id="KW-0472">Membrane</keyword>